<dbReference type="PANTHER" id="PTHR23028:SF53">
    <property type="entry name" value="ACYL_TRANSF_3 DOMAIN-CONTAINING PROTEIN"/>
    <property type="match status" value="1"/>
</dbReference>
<dbReference type="InterPro" id="IPR002656">
    <property type="entry name" value="Acyl_transf_3_dom"/>
</dbReference>
<name>A0A1H6HF19_MAGFU</name>
<feature type="transmembrane region" description="Helical" evidence="1">
    <location>
        <begin position="301"/>
        <end position="322"/>
    </location>
</feature>
<feature type="transmembrane region" description="Helical" evidence="1">
    <location>
        <begin position="85"/>
        <end position="107"/>
    </location>
</feature>
<reference evidence="4" key="1">
    <citation type="submission" date="2016-10" db="EMBL/GenBank/DDBJ databases">
        <authorList>
            <person name="Varghese N."/>
            <person name="Submissions S."/>
        </authorList>
    </citation>
    <scope>NUCLEOTIDE SEQUENCE [LARGE SCALE GENOMIC DNA]</scope>
    <source>
        <strain evidence="4">DSM 13234</strain>
    </source>
</reference>
<feature type="transmembrane region" description="Helical" evidence="1">
    <location>
        <begin position="236"/>
        <end position="259"/>
    </location>
</feature>
<evidence type="ECO:0000313" key="4">
    <source>
        <dbReference type="Proteomes" id="UP000182983"/>
    </source>
</evidence>
<keyword evidence="1" id="KW-0812">Transmembrane</keyword>
<gene>
    <name evidence="3" type="ORF">SAMN04244559_01297</name>
</gene>
<evidence type="ECO:0000259" key="2">
    <source>
        <dbReference type="Pfam" id="PF01757"/>
    </source>
</evidence>
<dbReference type="GO" id="GO:0016747">
    <property type="term" value="F:acyltransferase activity, transferring groups other than amino-acyl groups"/>
    <property type="evidence" value="ECO:0007669"/>
    <property type="project" value="InterPro"/>
</dbReference>
<keyword evidence="3" id="KW-0012">Acyltransferase</keyword>
<dbReference type="PANTHER" id="PTHR23028">
    <property type="entry name" value="ACETYLTRANSFERASE"/>
    <property type="match status" value="1"/>
</dbReference>
<feature type="transmembrane region" description="Helical" evidence="1">
    <location>
        <begin position="155"/>
        <end position="173"/>
    </location>
</feature>
<dbReference type="InterPro" id="IPR050879">
    <property type="entry name" value="Acyltransferase_3"/>
</dbReference>
<feature type="domain" description="Acyltransferase 3" evidence="2">
    <location>
        <begin position="13"/>
        <end position="318"/>
    </location>
</feature>
<dbReference type="OrthoDB" id="505919at2"/>
<accession>A0A1H6HF19</accession>
<keyword evidence="3" id="KW-0808">Transferase</keyword>
<evidence type="ECO:0000256" key="1">
    <source>
        <dbReference type="SAM" id="Phobius"/>
    </source>
</evidence>
<keyword evidence="1" id="KW-1133">Transmembrane helix</keyword>
<dbReference type="GO" id="GO:0009103">
    <property type="term" value="P:lipopolysaccharide biosynthetic process"/>
    <property type="evidence" value="ECO:0007669"/>
    <property type="project" value="TreeGrafter"/>
</dbReference>
<organism evidence="3 4">
    <name type="scientific">Magnetospirillum fulvum</name>
    <name type="common">Rhodospirillum fulvum</name>
    <dbReference type="NCBI Taxonomy" id="1082"/>
    <lineage>
        <taxon>Bacteria</taxon>
        <taxon>Pseudomonadati</taxon>
        <taxon>Pseudomonadota</taxon>
        <taxon>Alphaproteobacteria</taxon>
        <taxon>Rhodospirillales</taxon>
        <taxon>Rhodospirillaceae</taxon>
        <taxon>Magnetospirillum</taxon>
    </lineage>
</organism>
<dbReference type="Proteomes" id="UP000182983">
    <property type="component" value="Unassembled WGS sequence"/>
</dbReference>
<dbReference type="GO" id="GO:0016787">
    <property type="term" value="F:hydrolase activity"/>
    <property type="evidence" value="ECO:0007669"/>
    <property type="project" value="UniProtKB-KW"/>
</dbReference>
<dbReference type="GO" id="GO:0016020">
    <property type="term" value="C:membrane"/>
    <property type="evidence" value="ECO:0007669"/>
    <property type="project" value="TreeGrafter"/>
</dbReference>
<feature type="transmembrane region" description="Helical" evidence="1">
    <location>
        <begin position="209"/>
        <end position="230"/>
    </location>
</feature>
<proteinExistence type="predicted"/>
<keyword evidence="1" id="KW-0472">Membrane</keyword>
<dbReference type="RefSeq" id="WP_083386664.1">
    <property type="nucleotide sequence ID" value="NZ_FNWO01000004.1"/>
</dbReference>
<feature type="transmembrane region" description="Helical" evidence="1">
    <location>
        <begin position="16"/>
        <end position="35"/>
    </location>
</feature>
<protein>
    <submittedName>
        <fullName evidence="3">Peptidoglycan/LPS O-acetylase OafA/YrhL, contains acyltransferase and SGNH-hydrolase domains</fullName>
    </submittedName>
</protein>
<dbReference type="EMBL" id="FNWO01000004">
    <property type="protein sequence ID" value="SEH32690.1"/>
    <property type="molecule type" value="Genomic_DNA"/>
</dbReference>
<keyword evidence="3" id="KW-0378">Hydrolase</keyword>
<sequence>MSTSDERSHIAPLDGLRGAAACVVFFSHFQLFGLMQNRDGAFLGGTGVAVFFTLSGFLMSYLYLSRTFSFSSACSYAVSRFARIAPVYLFVVCASYAICATFDPQFIYAIDNHNLLRHLLFLGNVSVLWSIPPEVQFYVFFLLLWWATTQLAQRVFWPAAFVAGLTVLMLTVSQQVPGTTLPSKLSFFLLGTLVGLIRSRHPYLHLSPVVLGGLQFAALVLLIVFGYRLFNHEAMFASPLYILLSAVTVLLLSYGGGLGDILLGNPMMRTLGTWSFSLYLLHAPVLQAAERLVHEGELSQIAAIAGSVVVVLAISFASYSLIEKPCQFALRSLAGRLTRAFRHQTEEPAG</sequence>
<keyword evidence="4" id="KW-1185">Reference proteome</keyword>
<evidence type="ECO:0000313" key="3">
    <source>
        <dbReference type="EMBL" id="SEH32690.1"/>
    </source>
</evidence>
<dbReference type="Pfam" id="PF01757">
    <property type="entry name" value="Acyl_transf_3"/>
    <property type="match status" value="1"/>
</dbReference>
<dbReference type="AlphaFoldDB" id="A0A1H6HF19"/>
<feature type="transmembrane region" description="Helical" evidence="1">
    <location>
        <begin position="127"/>
        <end position="148"/>
    </location>
</feature>
<feature type="transmembrane region" description="Helical" evidence="1">
    <location>
        <begin position="41"/>
        <end position="64"/>
    </location>
</feature>